<dbReference type="AlphaFoldDB" id="A0AAD4LRI0"/>
<proteinExistence type="predicted"/>
<keyword evidence="4" id="KW-1185">Reference proteome</keyword>
<accession>A0AAD4LRI0</accession>
<dbReference type="PANTHER" id="PTHR48081">
    <property type="entry name" value="AB HYDROLASE SUPERFAMILY PROTEIN C4A8.06C"/>
    <property type="match status" value="1"/>
</dbReference>
<feature type="domain" description="BD-FAE-like" evidence="2">
    <location>
        <begin position="26"/>
        <end position="137"/>
    </location>
</feature>
<gene>
    <name evidence="3" type="ORF">EDB92DRAFT_1938975</name>
</gene>
<dbReference type="GO" id="GO:0016787">
    <property type="term" value="F:hydrolase activity"/>
    <property type="evidence" value="ECO:0007669"/>
    <property type="project" value="UniProtKB-KW"/>
</dbReference>
<dbReference type="Pfam" id="PF20434">
    <property type="entry name" value="BD-FAE"/>
    <property type="match status" value="1"/>
</dbReference>
<dbReference type="PANTHER" id="PTHR48081:SF33">
    <property type="entry name" value="KYNURENINE FORMAMIDASE"/>
    <property type="match status" value="1"/>
</dbReference>
<keyword evidence="1 3" id="KW-0378">Hydrolase</keyword>
<sequence length="281" mass="31580">MTTGLKEFWDIPYIKDTNPNPLHTFDLFVPHRPPQAPPSPLICFVHGGAWRSEDKKDHGNLARNLAVYTSYPVAVPNYRLSKPDNKLHHPAHAQDVLQLLTFLLSWPGPTGCQSLPYNPDKLFLMGHSCSAHMLACMLLDSSEPALVPSPELLRAIRGVILSEGIYNIDALLQSFPTYRDWFIADAFGDLSNYNQYSVTTTPLREGASHIHWIIVHSKGDTLVDTRQSQGMYEHMRSLHEGNILGAGRVLNNWDDLGDEHNAVLQSRKFLQIAGDFILYSV</sequence>
<evidence type="ECO:0000259" key="2">
    <source>
        <dbReference type="Pfam" id="PF20434"/>
    </source>
</evidence>
<reference evidence="3" key="1">
    <citation type="submission" date="2022-01" db="EMBL/GenBank/DDBJ databases">
        <title>Comparative genomics reveals a dynamic genome evolution in the ectomycorrhizal milk-cap (Lactarius) mushrooms.</title>
        <authorList>
            <consortium name="DOE Joint Genome Institute"/>
            <person name="Lebreton A."/>
            <person name="Tang N."/>
            <person name="Kuo A."/>
            <person name="LaButti K."/>
            <person name="Drula E."/>
            <person name="Barry K."/>
            <person name="Clum A."/>
            <person name="Lipzen A."/>
            <person name="Mousain D."/>
            <person name="Ng V."/>
            <person name="Wang R."/>
            <person name="Wang X."/>
            <person name="Dai Y."/>
            <person name="Henrissat B."/>
            <person name="Grigoriev I.V."/>
            <person name="Guerin-Laguette A."/>
            <person name="Yu F."/>
            <person name="Martin F.M."/>
        </authorList>
    </citation>
    <scope>NUCLEOTIDE SEQUENCE</scope>
    <source>
        <strain evidence="3">QP</strain>
    </source>
</reference>
<dbReference type="InterPro" id="IPR029058">
    <property type="entry name" value="AB_hydrolase_fold"/>
</dbReference>
<evidence type="ECO:0000313" key="4">
    <source>
        <dbReference type="Proteomes" id="UP001201163"/>
    </source>
</evidence>
<dbReference type="Proteomes" id="UP001201163">
    <property type="component" value="Unassembled WGS sequence"/>
</dbReference>
<dbReference type="SUPFAM" id="SSF53474">
    <property type="entry name" value="alpha/beta-Hydrolases"/>
    <property type="match status" value="1"/>
</dbReference>
<evidence type="ECO:0000313" key="3">
    <source>
        <dbReference type="EMBL" id="KAH9001217.1"/>
    </source>
</evidence>
<protein>
    <submittedName>
        <fullName evidence="3">Alpha/Beta hydrolase protein</fullName>
    </submittedName>
</protein>
<dbReference type="InterPro" id="IPR050300">
    <property type="entry name" value="GDXG_lipolytic_enzyme"/>
</dbReference>
<name>A0AAD4LRI0_9AGAM</name>
<comment type="caution">
    <text evidence="3">The sequence shown here is derived from an EMBL/GenBank/DDBJ whole genome shotgun (WGS) entry which is preliminary data.</text>
</comment>
<dbReference type="EMBL" id="JAKELL010000001">
    <property type="protein sequence ID" value="KAH9001217.1"/>
    <property type="molecule type" value="Genomic_DNA"/>
</dbReference>
<evidence type="ECO:0000256" key="1">
    <source>
        <dbReference type="ARBA" id="ARBA00022801"/>
    </source>
</evidence>
<dbReference type="InterPro" id="IPR049492">
    <property type="entry name" value="BD-FAE-like_dom"/>
</dbReference>
<organism evidence="3 4">
    <name type="scientific">Lactarius akahatsu</name>
    <dbReference type="NCBI Taxonomy" id="416441"/>
    <lineage>
        <taxon>Eukaryota</taxon>
        <taxon>Fungi</taxon>
        <taxon>Dikarya</taxon>
        <taxon>Basidiomycota</taxon>
        <taxon>Agaricomycotina</taxon>
        <taxon>Agaricomycetes</taxon>
        <taxon>Russulales</taxon>
        <taxon>Russulaceae</taxon>
        <taxon>Lactarius</taxon>
    </lineage>
</organism>
<dbReference type="Gene3D" id="3.40.50.1820">
    <property type="entry name" value="alpha/beta hydrolase"/>
    <property type="match status" value="1"/>
</dbReference>